<proteinExistence type="predicted"/>
<evidence type="ECO:0000313" key="2">
    <source>
        <dbReference type="Proteomes" id="UP001165960"/>
    </source>
</evidence>
<gene>
    <name evidence="1" type="ORF">DSO57_1008722</name>
</gene>
<keyword evidence="2" id="KW-1185">Reference proteome</keyword>
<dbReference type="Proteomes" id="UP001165960">
    <property type="component" value="Unassembled WGS sequence"/>
</dbReference>
<sequence length="129" mass="13719">MAIGVRIIPDTVQINRNIKAAGPADRGAACLCFPGVKPLQAEAKNDGPNGEASQIKGIITPNGGVIKAPNGGNKIPTISFMSLKSSWVTNQVQLLEENTGFRHDHMTTTQEQENQVTNSGIPTNERTPS</sequence>
<dbReference type="EMBL" id="QTSX02002867">
    <property type="protein sequence ID" value="KAJ9074191.1"/>
    <property type="molecule type" value="Genomic_DNA"/>
</dbReference>
<comment type="caution">
    <text evidence="1">The sequence shown here is derived from an EMBL/GenBank/DDBJ whole genome shotgun (WGS) entry which is preliminary data.</text>
</comment>
<reference evidence="1" key="1">
    <citation type="submission" date="2022-04" db="EMBL/GenBank/DDBJ databases">
        <title>Genome of the entomopathogenic fungus Entomophthora muscae.</title>
        <authorList>
            <person name="Elya C."/>
            <person name="Lovett B.R."/>
            <person name="Lee E."/>
            <person name="Macias A.M."/>
            <person name="Hajek A.E."/>
            <person name="De Bivort B.L."/>
            <person name="Kasson M.T."/>
            <person name="De Fine Licht H.H."/>
            <person name="Stajich J.E."/>
        </authorList>
    </citation>
    <scope>NUCLEOTIDE SEQUENCE</scope>
    <source>
        <strain evidence="1">Berkeley</strain>
    </source>
</reference>
<evidence type="ECO:0000313" key="1">
    <source>
        <dbReference type="EMBL" id="KAJ9074191.1"/>
    </source>
</evidence>
<protein>
    <submittedName>
        <fullName evidence="1">Uncharacterized protein</fullName>
    </submittedName>
</protein>
<accession>A0ACC2TI48</accession>
<name>A0ACC2TI48_9FUNG</name>
<organism evidence="1 2">
    <name type="scientific">Entomophthora muscae</name>
    <dbReference type="NCBI Taxonomy" id="34485"/>
    <lineage>
        <taxon>Eukaryota</taxon>
        <taxon>Fungi</taxon>
        <taxon>Fungi incertae sedis</taxon>
        <taxon>Zoopagomycota</taxon>
        <taxon>Entomophthoromycotina</taxon>
        <taxon>Entomophthoromycetes</taxon>
        <taxon>Entomophthorales</taxon>
        <taxon>Entomophthoraceae</taxon>
        <taxon>Entomophthora</taxon>
    </lineage>
</organism>